<dbReference type="NCBIfam" id="NF006625">
    <property type="entry name" value="PRK09194.1"/>
    <property type="match status" value="1"/>
</dbReference>
<evidence type="ECO:0000256" key="8">
    <source>
        <dbReference type="ARBA" id="ARBA00023146"/>
    </source>
</evidence>
<dbReference type="Proteomes" id="UP000054735">
    <property type="component" value="Unassembled WGS sequence"/>
</dbReference>
<dbReference type="Gene3D" id="3.40.50.800">
    <property type="entry name" value="Anticodon-binding domain"/>
    <property type="match status" value="1"/>
</dbReference>
<comment type="subunit">
    <text evidence="2 10">Homodimer.</text>
</comment>
<dbReference type="InterPro" id="IPR033730">
    <property type="entry name" value="ProRS_core_prok"/>
</dbReference>
<dbReference type="Pfam" id="PF03129">
    <property type="entry name" value="HGTP_anticodon"/>
    <property type="match status" value="1"/>
</dbReference>
<comment type="function">
    <text evidence="10">Catalyzes the attachment of proline to tRNA(Pro) in a two-step reaction: proline is first activated by ATP to form Pro-AMP and then transferred to the acceptor end of tRNA(Pro). As ProRS can inadvertently accommodate and process non-cognate amino acids such as alanine and cysteine, to avoid such errors it has two additional distinct editing activities against alanine. One activity is designated as 'pretransfer' editing and involves the tRNA(Pro)-independent hydrolysis of activated Ala-AMP. The other activity is designated 'posttransfer' editing and involves deacylation of mischarged Ala-tRNA(Pro). The misacylated Cys-tRNA(Pro) is not edited by ProRS.</text>
</comment>
<dbReference type="EMBL" id="LNXT01000014">
    <property type="protein sequence ID" value="KTC73066.1"/>
    <property type="molecule type" value="Genomic_DNA"/>
</dbReference>
<evidence type="ECO:0000313" key="14">
    <source>
        <dbReference type="Proteomes" id="UP000054735"/>
    </source>
</evidence>
<dbReference type="InterPro" id="IPR036754">
    <property type="entry name" value="YbaK/aa-tRNA-synt-asso_dom_sf"/>
</dbReference>
<name>A0A378IAU5_9GAMM</name>
<comment type="subcellular location">
    <subcellularLocation>
        <location evidence="1 10">Cytoplasm</location>
    </subcellularLocation>
</comment>
<dbReference type="InterPro" id="IPR007214">
    <property type="entry name" value="YbaK/aa-tRNA-synth-assoc-dom"/>
</dbReference>
<protein>
    <recommendedName>
        <fullName evidence="10">Proline--tRNA ligase</fullName>
        <ecNumber evidence="10">6.1.1.15</ecNumber>
    </recommendedName>
    <alternativeName>
        <fullName evidence="10">Prolyl-tRNA synthetase</fullName>
        <shortName evidence="10">ProRS</shortName>
    </alternativeName>
</protein>
<evidence type="ECO:0000313" key="13">
    <source>
        <dbReference type="EMBL" id="STX32357.1"/>
    </source>
</evidence>
<keyword evidence="4 10" id="KW-0436">Ligase</keyword>
<dbReference type="Proteomes" id="UP000255066">
    <property type="component" value="Unassembled WGS sequence"/>
</dbReference>
<accession>A0A378IAU5</accession>
<evidence type="ECO:0000256" key="2">
    <source>
        <dbReference type="ARBA" id="ARBA00011738"/>
    </source>
</evidence>
<feature type="domain" description="Aminoacyl-transfer RNA synthetases class-II family profile" evidence="11">
    <location>
        <begin position="33"/>
        <end position="465"/>
    </location>
</feature>
<dbReference type="SUPFAM" id="SSF52954">
    <property type="entry name" value="Class II aaRS ABD-related"/>
    <property type="match status" value="1"/>
</dbReference>
<evidence type="ECO:0000313" key="12">
    <source>
        <dbReference type="EMBL" id="KTC73066.1"/>
    </source>
</evidence>
<dbReference type="PROSITE" id="PS50862">
    <property type="entry name" value="AA_TRNA_LIGASE_II"/>
    <property type="match status" value="1"/>
</dbReference>
<dbReference type="InterPro" id="IPR002316">
    <property type="entry name" value="Pro-tRNA-ligase_IIa"/>
</dbReference>
<dbReference type="InterPro" id="IPR036621">
    <property type="entry name" value="Anticodon-bd_dom_sf"/>
</dbReference>
<dbReference type="PANTHER" id="PTHR42753">
    <property type="entry name" value="MITOCHONDRIAL RIBOSOME PROTEIN L39/PROLYL-TRNA LIGASE FAMILY MEMBER"/>
    <property type="match status" value="1"/>
</dbReference>
<dbReference type="Gene3D" id="3.30.930.10">
    <property type="entry name" value="Bira Bifunctional Protein, Domain 2"/>
    <property type="match status" value="2"/>
</dbReference>
<dbReference type="CDD" id="cd00779">
    <property type="entry name" value="ProRS_core_prok"/>
    <property type="match status" value="1"/>
</dbReference>
<evidence type="ECO:0000256" key="6">
    <source>
        <dbReference type="ARBA" id="ARBA00022840"/>
    </source>
</evidence>
<keyword evidence="7 10" id="KW-0648">Protein biosynthesis</keyword>
<evidence type="ECO:0000256" key="10">
    <source>
        <dbReference type="HAMAP-Rule" id="MF_01569"/>
    </source>
</evidence>
<dbReference type="AlphaFoldDB" id="A0A378IAU5"/>
<dbReference type="CDD" id="cd00861">
    <property type="entry name" value="ProRS_anticodon_short"/>
    <property type="match status" value="1"/>
</dbReference>
<dbReference type="CDD" id="cd04334">
    <property type="entry name" value="ProRS-INS"/>
    <property type="match status" value="1"/>
</dbReference>
<dbReference type="Pfam" id="PF00587">
    <property type="entry name" value="tRNA-synt_2b"/>
    <property type="match status" value="1"/>
</dbReference>
<dbReference type="InterPro" id="IPR023717">
    <property type="entry name" value="Pro-tRNA-Synthase_IIa_type1"/>
</dbReference>
<gene>
    <name evidence="10 13" type="primary">proS</name>
    <name evidence="12" type="ORF">Lbir_1118</name>
    <name evidence="13" type="ORF">NCTC12437_02142</name>
</gene>
<evidence type="ECO:0000256" key="9">
    <source>
        <dbReference type="ARBA" id="ARBA00047671"/>
    </source>
</evidence>
<comment type="similarity">
    <text evidence="10">Belongs to the class-II aminoacyl-tRNA synthetase family. ProS type 1 subfamily.</text>
</comment>
<evidence type="ECO:0000256" key="4">
    <source>
        <dbReference type="ARBA" id="ARBA00022598"/>
    </source>
</evidence>
<reference evidence="12 14" key="1">
    <citation type="submission" date="2015-11" db="EMBL/GenBank/DDBJ databases">
        <title>Genomic analysis of 38 Legionella species identifies large and diverse effector repertoires.</title>
        <authorList>
            <person name="Burstein D."/>
            <person name="Amaro F."/>
            <person name="Zusman T."/>
            <person name="Lifshitz Z."/>
            <person name="Cohen O."/>
            <person name="Gilbert J.A."/>
            <person name="Pupko T."/>
            <person name="Shuman H.A."/>
            <person name="Segal G."/>
        </authorList>
    </citation>
    <scope>NUCLEOTIDE SEQUENCE [LARGE SCALE GENOMIC DNA]</scope>
    <source>
        <strain evidence="12 14">CDC#1407-AL-14</strain>
    </source>
</reference>
<dbReference type="GO" id="GO:0006433">
    <property type="term" value="P:prolyl-tRNA aminoacylation"/>
    <property type="evidence" value="ECO:0007669"/>
    <property type="project" value="UniProtKB-UniRule"/>
</dbReference>
<dbReference type="SUPFAM" id="SSF55681">
    <property type="entry name" value="Class II aaRS and biotin synthetases"/>
    <property type="match status" value="1"/>
</dbReference>
<dbReference type="InterPro" id="IPR006195">
    <property type="entry name" value="aa-tRNA-synth_II"/>
</dbReference>
<organism evidence="13 15">
    <name type="scientific">Legionella birminghamensis</name>
    <dbReference type="NCBI Taxonomy" id="28083"/>
    <lineage>
        <taxon>Bacteria</taxon>
        <taxon>Pseudomonadati</taxon>
        <taxon>Pseudomonadota</taxon>
        <taxon>Gammaproteobacteria</taxon>
        <taxon>Legionellales</taxon>
        <taxon>Legionellaceae</taxon>
        <taxon>Legionella</taxon>
    </lineage>
</organism>
<dbReference type="EC" id="6.1.1.15" evidence="10"/>
<dbReference type="FunFam" id="3.30.930.10:FF:000043">
    <property type="entry name" value="Proline--tRNA ligase"/>
    <property type="match status" value="1"/>
</dbReference>
<dbReference type="SUPFAM" id="SSF55826">
    <property type="entry name" value="YbaK/ProRS associated domain"/>
    <property type="match status" value="1"/>
</dbReference>
<dbReference type="RefSeq" id="WP_058523210.1">
    <property type="nucleotide sequence ID" value="NZ_CAAAHV010000008.1"/>
</dbReference>
<dbReference type="GO" id="GO:0004827">
    <property type="term" value="F:proline-tRNA ligase activity"/>
    <property type="evidence" value="ECO:0007669"/>
    <property type="project" value="UniProtKB-UniRule"/>
</dbReference>
<dbReference type="PRINTS" id="PR01046">
    <property type="entry name" value="TRNASYNTHPRO"/>
</dbReference>
<dbReference type="GO" id="GO:0005829">
    <property type="term" value="C:cytosol"/>
    <property type="evidence" value="ECO:0007669"/>
    <property type="project" value="TreeGrafter"/>
</dbReference>
<dbReference type="InterPro" id="IPR045864">
    <property type="entry name" value="aa-tRNA-synth_II/BPL/LPL"/>
</dbReference>
<evidence type="ECO:0000313" key="15">
    <source>
        <dbReference type="Proteomes" id="UP000255066"/>
    </source>
</evidence>
<dbReference type="STRING" id="28083.Lbir_1118"/>
<dbReference type="HAMAP" id="MF_01569">
    <property type="entry name" value="Pro_tRNA_synth_type1"/>
    <property type="match status" value="1"/>
</dbReference>
<dbReference type="InterPro" id="IPR004500">
    <property type="entry name" value="Pro-tRNA-synth_IIa_bac-type"/>
</dbReference>
<dbReference type="InterPro" id="IPR050062">
    <property type="entry name" value="Pro-tRNA_synthetase"/>
</dbReference>
<dbReference type="GO" id="GO:0002161">
    <property type="term" value="F:aminoacyl-tRNA deacylase activity"/>
    <property type="evidence" value="ECO:0007669"/>
    <property type="project" value="InterPro"/>
</dbReference>
<evidence type="ECO:0000256" key="5">
    <source>
        <dbReference type="ARBA" id="ARBA00022741"/>
    </source>
</evidence>
<dbReference type="InterPro" id="IPR004154">
    <property type="entry name" value="Anticodon-bd"/>
</dbReference>
<proteinExistence type="inferred from homology"/>
<keyword evidence="5 10" id="KW-0547">Nucleotide-binding</keyword>
<keyword evidence="6 10" id="KW-0067">ATP-binding</keyword>
<evidence type="ECO:0000256" key="3">
    <source>
        <dbReference type="ARBA" id="ARBA00022490"/>
    </source>
</evidence>
<evidence type="ECO:0000259" key="11">
    <source>
        <dbReference type="PROSITE" id="PS50862"/>
    </source>
</evidence>
<evidence type="ECO:0000256" key="1">
    <source>
        <dbReference type="ARBA" id="ARBA00004496"/>
    </source>
</evidence>
<dbReference type="InterPro" id="IPR044140">
    <property type="entry name" value="ProRS_anticodon_short"/>
</dbReference>
<dbReference type="GO" id="GO:0005524">
    <property type="term" value="F:ATP binding"/>
    <property type="evidence" value="ECO:0007669"/>
    <property type="project" value="UniProtKB-UniRule"/>
</dbReference>
<sequence>MRASQWFLPTLRETPSDAEIVSQQLMLRAGMIRKLGSGLYSWLPMGLKVLQKVEQIVREEMNRSQAMEVLMPAVQPAELWQETGRWDTFGGQLLTMTDSNERHYCFGPTHEEVITDIMRNELQSYKQLPVNFYQIQTKFRDEIRPRFGVMRAREFIMKDAYSFHLSQESLQATYNTMYQTYCRIFTRLGLRYRAVEADSGAIGGSASHEFQVLADSGEDIIFYSNESDYAANVEQARSLIPAKAEPDLSQEIQLVDTPDMRSIEEVAGYLKVSSGEVVKTLIVDGREHPLVALVLRGDDELNEVKASKHPLVKSPLRFADEQQVKSSLPAPVGSLGPVGLSIPLIVDHHALALSHFVCGANAEHKHYTHACWERDAQYQDAYDLRNVKEGDASPDGKGTLSSCRGIEVGHVFQLGDKYAAAMNASVINEEGQLQVMQMGCYGIGISRVVAAAIEQHHDERGIIWPLSIAPFHLVIIPINAHRSEIVRTTAEDLYQQLTAQGVEVLLDDRNERPGVLFADSDLVGIPHRLVISERHLEQQAVEYKARNKAELDMIPLAEVSGFVKGLMSQLS</sequence>
<reference evidence="13 15" key="2">
    <citation type="submission" date="2018-06" db="EMBL/GenBank/DDBJ databases">
        <authorList>
            <consortium name="Pathogen Informatics"/>
            <person name="Doyle S."/>
        </authorList>
    </citation>
    <scope>NUCLEOTIDE SEQUENCE [LARGE SCALE GENOMIC DNA]</scope>
    <source>
        <strain evidence="13 15">NCTC12437</strain>
    </source>
</reference>
<dbReference type="PANTHER" id="PTHR42753:SF2">
    <property type="entry name" value="PROLINE--TRNA LIGASE"/>
    <property type="match status" value="1"/>
</dbReference>
<dbReference type="Pfam" id="PF04073">
    <property type="entry name" value="tRNA_edit"/>
    <property type="match status" value="1"/>
</dbReference>
<dbReference type="PIRSF" id="PIRSF001535">
    <property type="entry name" value="ProRS_1"/>
    <property type="match status" value="1"/>
</dbReference>
<keyword evidence="3 10" id="KW-0963">Cytoplasm</keyword>
<evidence type="ECO:0000256" key="7">
    <source>
        <dbReference type="ARBA" id="ARBA00022917"/>
    </source>
</evidence>
<dbReference type="OrthoDB" id="9809052at2"/>
<comment type="catalytic activity">
    <reaction evidence="9 10">
        <text>tRNA(Pro) + L-proline + ATP = L-prolyl-tRNA(Pro) + AMP + diphosphate</text>
        <dbReference type="Rhea" id="RHEA:14305"/>
        <dbReference type="Rhea" id="RHEA-COMP:9700"/>
        <dbReference type="Rhea" id="RHEA-COMP:9702"/>
        <dbReference type="ChEBI" id="CHEBI:30616"/>
        <dbReference type="ChEBI" id="CHEBI:33019"/>
        <dbReference type="ChEBI" id="CHEBI:60039"/>
        <dbReference type="ChEBI" id="CHEBI:78442"/>
        <dbReference type="ChEBI" id="CHEBI:78532"/>
        <dbReference type="ChEBI" id="CHEBI:456215"/>
        <dbReference type="EC" id="6.1.1.15"/>
    </reaction>
</comment>
<dbReference type="InterPro" id="IPR002314">
    <property type="entry name" value="aa-tRNA-synt_IIb"/>
</dbReference>
<keyword evidence="8 10" id="KW-0030">Aminoacyl-tRNA synthetase</keyword>
<dbReference type="EMBL" id="UGNW01000001">
    <property type="protein sequence ID" value="STX32357.1"/>
    <property type="molecule type" value="Genomic_DNA"/>
</dbReference>
<dbReference type="NCBIfam" id="TIGR00409">
    <property type="entry name" value="proS_fam_II"/>
    <property type="match status" value="1"/>
</dbReference>
<keyword evidence="14" id="KW-1185">Reference proteome</keyword>
<comment type="domain">
    <text evidence="10">Consists of three domains: the N-terminal catalytic domain, the editing domain and the C-terminal anticodon-binding domain.</text>
</comment>